<evidence type="ECO:0000256" key="3">
    <source>
        <dbReference type="ARBA" id="ARBA00023125"/>
    </source>
</evidence>
<dbReference type="PROSITE" id="PS50931">
    <property type="entry name" value="HTH_LYSR"/>
    <property type="match status" value="1"/>
</dbReference>
<sequence>MPMNLTHLRAFHFVATHGSYVAAAAAAKVSQPTLSEQVRLLERVHGVHLLQRAGRSVELTPLGRKLLAVTASLFAAELEAETVLARARNVMQGELRFGTDAPINAVGVLTTFRRLNPGVSIQLVSGNSADVRRRVLAGTVDVGIIADETPHPDLIARVLGTQDLVAFVRQDHPLAGSKVIRLRDLVDHPLIIREIGSVTRRSIETALSAAQLQPEEVLETDSREAVHAAVIAGLGIGVIAEDEFNDDPRLVLLDFVDPIPPITEYLVFRRDKQRSHVVDAVLGCVGGG</sequence>
<evidence type="ECO:0000256" key="1">
    <source>
        <dbReference type="ARBA" id="ARBA00009437"/>
    </source>
</evidence>
<dbReference type="Gene3D" id="3.40.190.290">
    <property type="match status" value="1"/>
</dbReference>
<evidence type="ECO:0000313" key="6">
    <source>
        <dbReference type="EMBL" id="MET4541676.1"/>
    </source>
</evidence>
<name>A0ABV2PAY3_9MICC</name>
<dbReference type="RefSeq" id="WP_354231678.1">
    <property type="nucleotide sequence ID" value="NZ_JBEPSN010000010.1"/>
</dbReference>
<evidence type="ECO:0000259" key="5">
    <source>
        <dbReference type="PROSITE" id="PS50931"/>
    </source>
</evidence>
<evidence type="ECO:0000256" key="4">
    <source>
        <dbReference type="ARBA" id="ARBA00023163"/>
    </source>
</evidence>
<feature type="domain" description="HTH lysR-type" evidence="5">
    <location>
        <begin position="3"/>
        <end position="60"/>
    </location>
</feature>
<dbReference type="InterPro" id="IPR005119">
    <property type="entry name" value="LysR_subst-bd"/>
</dbReference>
<dbReference type="Gene3D" id="1.10.10.10">
    <property type="entry name" value="Winged helix-like DNA-binding domain superfamily/Winged helix DNA-binding domain"/>
    <property type="match status" value="1"/>
</dbReference>
<dbReference type="GeneID" id="92754402"/>
<dbReference type="EMBL" id="JBEPSN010000010">
    <property type="protein sequence ID" value="MET4541676.1"/>
    <property type="molecule type" value="Genomic_DNA"/>
</dbReference>
<evidence type="ECO:0000256" key="2">
    <source>
        <dbReference type="ARBA" id="ARBA00023015"/>
    </source>
</evidence>
<protein>
    <submittedName>
        <fullName evidence="6">Aminoethylphosphonate catabolism LysR family transcriptional regulator</fullName>
    </submittedName>
</protein>
<keyword evidence="3" id="KW-0238">DNA-binding</keyword>
<reference evidence="6 7" key="1">
    <citation type="submission" date="2024-06" db="EMBL/GenBank/DDBJ databases">
        <title>Sorghum-associated microbial communities from plants grown in Nebraska, USA.</title>
        <authorList>
            <person name="Schachtman D."/>
        </authorList>
    </citation>
    <scope>NUCLEOTIDE SEQUENCE [LARGE SCALE GENOMIC DNA]</scope>
    <source>
        <strain evidence="6 7">3552</strain>
    </source>
</reference>
<dbReference type="InterPro" id="IPR036388">
    <property type="entry name" value="WH-like_DNA-bd_sf"/>
</dbReference>
<dbReference type="SUPFAM" id="SSF53850">
    <property type="entry name" value="Periplasmic binding protein-like II"/>
    <property type="match status" value="1"/>
</dbReference>
<gene>
    <name evidence="6" type="ORF">ABIE37_003478</name>
</gene>
<dbReference type="PANTHER" id="PTHR30126:SF94">
    <property type="entry name" value="LYSR FAMILY TRANSCRIPTIONAL REGULATOR"/>
    <property type="match status" value="1"/>
</dbReference>
<proteinExistence type="inferred from homology"/>
<dbReference type="Pfam" id="PF03466">
    <property type="entry name" value="LysR_substrate"/>
    <property type="match status" value="1"/>
</dbReference>
<keyword evidence="7" id="KW-1185">Reference proteome</keyword>
<dbReference type="Pfam" id="PF00126">
    <property type="entry name" value="HTH_1"/>
    <property type="match status" value="1"/>
</dbReference>
<dbReference type="Proteomes" id="UP001549307">
    <property type="component" value="Unassembled WGS sequence"/>
</dbReference>
<comment type="caution">
    <text evidence="6">The sequence shown here is derived from an EMBL/GenBank/DDBJ whole genome shotgun (WGS) entry which is preliminary data.</text>
</comment>
<keyword evidence="4" id="KW-0804">Transcription</keyword>
<dbReference type="CDD" id="cd05466">
    <property type="entry name" value="PBP2_LTTR_substrate"/>
    <property type="match status" value="1"/>
</dbReference>
<dbReference type="SUPFAM" id="SSF46785">
    <property type="entry name" value="Winged helix' DNA-binding domain"/>
    <property type="match status" value="1"/>
</dbReference>
<dbReference type="InterPro" id="IPR036390">
    <property type="entry name" value="WH_DNA-bd_sf"/>
</dbReference>
<dbReference type="PANTHER" id="PTHR30126">
    <property type="entry name" value="HTH-TYPE TRANSCRIPTIONAL REGULATOR"/>
    <property type="match status" value="1"/>
</dbReference>
<organism evidence="6 7">
    <name type="scientific">Arthrobacter bambusae</name>
    <dbReference type="NCBI Taxonomy" id="1338426"/>
    <lineage>
        <taxon>Bacteria</taxon>
        <taxon>Bacillati</taxon>
        <taxon>Actinomycetota</taxon>
        <taxon>Actinomycetes</taxon>
        <taxon>Micrococcales</taxon>
        <taxon>Micrococcaceae</taxon>
        <taxon>Arthrobacter</taxon>
    </lineage>
</organism>
<accession>A0ABV2PAY3</accession>
<keyword evidence="2" id="KW-0805">Transcription regulation</keyword>
<evidence type="ECO:0000313" key="7">
    <source>
        <dbReference type="Proteomes" id="UP001549307"/>
    </source>
</evidence>
<comment type="similarity">
    <text evidence="1">Belongs to the LysR transcriptional regulatory family.</text>
</comment>
<dbReference type="InterPro" id="IPR000847">
    <property type="entry name" value="LysR_HTH_N"/>
</dbReference>